<dbReference type="InterPro" id="IPR012902">
    <property type="entry name" value="N_methyl_site"/>
</dbReference>
<dbReference type="PROSITE" id="PS00409">
    <property type="entry name" value="PROKAR_NTER_METHYL"/>
    <property type="match status" value="1"/>
</dbReference>
<keyword evidence="3" id="KW-0812">Transmembrane</keyword>
<dbReference type="GO" id="GO:0009289">
    <property type="term" value="C:pilus"/>
    <property type="evidence" value="ECO:0007669"/>
    <property type="project" value="InterPro"/>
</dbReference>
<dbReference type="Pfam" id="PF07963">
    <property type="entry name" value="N_methyl"/>
    <property type="match status" value="1"/>
</dbReference>
<gene>
    <name evidence="4" type="primary">pilE_5</name>
    <name evidence="4" type="ORF">GALL_70180</name>
</gene>
<dbReference type="InterPro" id="IPR045584">
    <property type="entry name" value="Pilin-like"/>
</dbReference>
<accession>A0A1J5T5F1</accession>
<organism evidence="4">
    <name type="scientific">mine drainage metagenome</name>
    <dbReference type="NCBI Taxonomy" id="410659"/>
    <lineage>
        <taxon>unclassified sequences</taxon>
        <taxon>metagenomes</taxon>
        <taxon>ecological metagenomes</taxon>
    </lineage>
</organism>
<comment type="subunit">
    <text evidence="1">The pili are polar flexible filaments of about 5.4 nanometers diameter and 2.5 micrometers average length; they consist of only a single polypeptide chain arranged in a helical configuration of five subunits per turn in the assembled pilus.</text>
</comment>
<dbReference type="PANTHER" id="PTHR30093">
    <property type="entry name" value="GENERAL SECRETION PATHWAY PROTEIN G"/>
    <property type="match status" value="1"/>
</dbReference>
<dbReference type="GO" id="GO:0015628">
    <property type="term" value="P:protein secretion by the type II secretion system"/>
    <property type="evidence" value="ECO:0007669"/>
    <property type="project" value="InterPro"/>
</dbReference>
<dbReference type="EMBL" id="MLJW01000020">
    <property type="protein sequence ID" value="OIR11525.1"/>
    <property type="molecule type" value="Genomic_DNA"/>
</dbReference>
<dbReference type="PANTHER" id="PTHR30093:SF34">
    <property type="entry name" value="PREPILIN PEPTIDASE-DEPENDENT PROTEIN D"/>
    <property type="match status" value="1"/>
</dbReference>
<comment type="caution">
    <text evidence="4">The sequence shown here is derived from an EMBL/GenBank/DDBJ whole genome shotgun (WGS) entry which is preliminary data.</text>
</comment>
<dbReference type="InterPro" id="IPR000983">
    <property type="entry name" value="Bac_GSPG_pilin"/>
</dbReference>
<dbReference type="GO" id="GO:0007155">
    <property type="term" value="P:cell adhesion"/>
    <property type="evidence" value="ECO:0007669"/>
    <property type="project" value="InterPro"/>
</dbReference>
<reference evidence="4" key="1">
    <citation type="submission" date="2016-10" db="EMBL/GenBank/DDBJ databases">
        <title>Sequence of Gallionella enrichment culture.</title>
        <authorList>
            <person name="Poehlein A."/>
            <person name="Muehling M."/>
            <person name="Daniel R."/>
        </authorList>
    </citation>
    <scope>NUCLEOTIDE SEQUENCE</scope>
</reference>
<keyword evidence="3" id="KW-0472">Membrane</keyword>
<name>A0A1J5T5F1_9ZZZZ</name>
<dbReference type="SUPFAM" id="SSF54523">
    <property type="entry name" value="Pili subunits"/>
    <property type="match status" value="1"/>
</dbReference>
<keyword evidence="2" id="KW-0488">Methylation</keyword>
<evidence type="ECO:0000256" key="3">
    <source>
        <dbReference type="SAM" id="Phobius"/>
    </source>
</evidence>
<feature type="transmembrane region" description="Helical" evidence="3">
    <location>
        <begin position="7"/>
        <end position="31"/>
    </location>
</feature>
<dbReference type="Gene3D" id="3.30.700.10">
    <property type="entry name" value="Glycoprotein, Type 4 Pilin"/>
    <property type="match status" value="1"/>
</dbReference>
<evidence type="ECO:0000256" key="2">
    <source>
        <dbReference type="ARBA" id="ARBA00022481"/>
    </source>
</evidence>
<dbReference type="GO" id="GO:0015627">
    <property type="term" value="C:type II protein secretion system complex"/>
    <property type="evidence" value="ECO:0007669"/>
    <property type="project" value="InterPro"/>
</dbReference>
<protein>
    <submittedName>
        <fullName evidence="4">Fimbrial protein</fullName>
    </submittedName>
</protein>
<evidence type="ECO:0000313" key="4">
    <source>
        <dbReference type="EMBL" id="OIR11525.1"/>
    </source>
</evidence>
<keyword evidence="3" id="KW-1133">Transmembrane helix</keyword>
<proteinExistence type="predicted"/>
<dbReference type="InterPro" id="IPR001082">
    <property type="entry name" value="Pilin"/>
</dbReference>
<dbReference type="NCBIfam" id="TIGR02532">
    <property type="entry name" value="IV_pilin_GFxxxE"/>
    <property type="match status" value="1"/>
</dbReference>
<dbReference type="Pfam" id="PF00114">
    <property type="entry name" value="Pilin"/>
    <property type="match status" value="1"/>
</dbReference>
<dbReference type="AlphaFoldDB" id="A0A1J5T5F1"/>
<evidence type="ECO:0000256" key="1">
    <source>
        <dbReference type="ARBA" id="ARBA00011156"/>
    </source>
</evidence>
<sequence>MKQIQKGFTLIELMIVVAIIGILAAVAIPAYQDYVVKAKLSKVVTSMDPIKTAIAMYYQENGSFPVEATANVVGTTVTGATWSSLGLTSVTLPPELSRIDYNGAADNYGLSFTFATGKVKANTIDGQSVVLGPVTGNTVAAGGAITLAVSGVGGSATALPVYYACSAQMDNIARKFFNNSGANCP</sequence>
<dbReference type="PRINTS" id="PR00813">
    <property type="entry name" value="BCTERIALGSPG"/>
</dbReference>